<dbReference type="GO" id="GO:0005829">
    <property type="term" value="C:cytosol"/>
    <property type="evidence" value="ECO:0007669"/>
    <property type="project" value="TreeGrafter"/>
</dbReference>
<feature type="coiled-coil region" evidence="14">
    <location>
        <begin position="412"/>
        <end position="439"/>
    </location>
</feature>
<comment type="similarity">
    <text evidence="2 13">Belongs to the class-I aminoacyl-tRNA synthetase family.</text>
</comment>
<dbReference type="AlphaFoldDB" id="A0A521E978"/>
<comment type="subunit">
    <text evidence="3 13">Monomer.</text>
</comment>
<dbReference type="InterPro" id="IPR014729">
    <property type="entry name" value="Rossmann-like_a/b/a_fold"/>
</dbReference>
<dbReference type="SMART" id="SM00840">
    <property type="entry name" value="DALR_2"/>
    <property type="match status" value="1"/>
</dbReference>
<dbReference type="RefSeq" id="WP_142506043.1">
    <property type="nucleotide sequence ID" value="NZ_FXTI01000008.1"/>
</dbReference>
<evidence type="ECO:0000256" key="14">
    <source>
        <dbReference type="SAM" id="Coils"/>
    </source>
</evidence>
<dbReference type="FunFam" id="3.40.50.620:FF:000009">
    <property type="entry name" value="Cysteine--tRNA ligase"/>
    <property type="match status" value="1"/>
</dbReference>
<name>A0A521E978_9BACL</name>
<keyword evidence="4 13" id="KW-0963">Cytoplasm</keyword>
<gene>
    <name evidence="13" type="primary">cysS</name>
    <name evidence="16" type="ORF">SAMN06264849_10874</name>
</gene>
<evidence type="ECO:0000313" key="17">
    <source>
        <dbReference type="Proteomes" id="UP000315636"/>
    </source>
</evidence>
<accession>A0A521E978</accession>
<dbReference type="Gene3D" id="1.20.120.1910">
    <property type="entry name" value="Cysteine-tRNA ligase, C-terminal anti-codon recognition domain"/>
    <property type="match status" value="1"/>
</dbReference>
<dbReference type="InterPro" id="IPR024909">
    <property type="entry name" value="Cys-tRNA/MSH_ligase"/>
</dbReference>
<keyword evidence="14" id="KW-0175">Coiled coil</keyword>
<evidence type="ECO:0000313" key="16">
    <source>
        <dbReference type="EMBL" id="SMO80001.1"/>
    </source>
</evidence>
<protein>
    <recommendedName>
        <fullName evidence="13">Cysteine--tRNA ligase</fullName>
        <ecNumber evidence="13">6.1.1.16</ecNumber>
    </recommendedName>
    <alternativeName>
        <fullName evidence="13">Cysteinyl-tRNA synthetase</fullName>
        <shortName evidence="13">CysRS</shortName>
    </alternativeName>
</protein>
<dbReference type="PRINTS" id="PR00983">
    <property type="entry name" value="TRNASYNTHCYS"/>
</dbReference>
<dbReference type="EMBL" id="FXTI01000008">
    <property type="protein sequence ID" value="SMO80001.1"/>
    <property type="molecule type" value="Genomic_DNA"/>
</dbReference>
<keyword evidence="9 13" id="KW-0067">ATP-binding</keyword>
<keyword evidence="17" id="KW-1185">Reference proteome</keyword>
<dbReference type="CDD" id="cd00672">
    <property type="entry name" value="CysRS_core"/>
    <property type="match status" value="1"/>
</dbReference>
<proteinExistence type="inferred from homology"/>
<keyword evidence="5 13" id="KW-0436">Ligase</keyword>
<evidence type="ECO:0000256" key="1">
    <source>
        <dbReference type="ARBA" id="ARBA00004496"/>
    </source>
</evidence>
<feature type="coiled-coil region" evidence="14">
    <location>
        <begin position="300"/>
        <end position="327"/>
    </location>
</feature>
<dbReference type="InterPro" id="IPR032678">
    <property type="entry name" value="tRNA-synt_1_cat_dom"/>
</dbReference>
<dbReference type="Gene3D" id="3.40.50.620">
    <property type="entry name" value="HUPs"/>
    <property type="match status" value="1"/>
</dbReference>
<dbReference type="Pfam" id="PF01406">
    <property type="entry name" value="tRNA-synt_1e"/>
    <property type="match status" value="1"/>
</dbReference>
<dbReference type="EC" id="6.1.1.16" evidence="13"/>
<comment type="cofactor">
    <cofactor evidence="13">
        <name>Zn(2+)</name>
        <dbReference type="ChEBI" id="CHEBI:29105"/>
    </cofactor>
    <text evidence="13">Binds 1 zinc ion per subunit.</text>
</comment>
<dbReference type="OrthoDB" id="9815130at2"/>
<dbReference type="GO" id="GO:0005524">
    <property type="term" value="F:ATP binding"/>
    <property type="evidence" value="ECO:0007669"/>
    <property type="project" value="UniProtKB-UniRule"/>
</dbReference>
<dbReference type="InterPro" id="IPR015803">
    <property type="entry name" value="Cys-tRNA-ligase"/>
</dbReference>
<sequence length="464" mass="53794">MHVYNTQTRKRELFQPLHDKNVTMYVCGPTVYNYIHIGNARAFLFFDVVRRYLKYQGYHVTYVQNFTDVDDRLIEAAQKEDTTVKELAERYIQAYFEDMDALGVQRADHHPKATEHIDEMVEGIQTLIEKGYAYEQDGDVYFRSQSKEDYGKLSHQSMEELKSGARVEVNEKKENPLDFALWKKAKPNEISWDSPWGKGRPGWHIECSAMSRKYLGDTLDLHAGGMDLCFPHHENEIAQSEAWTGKRFVRYWLHNGYVNMGSEKMSKSLGNVVRVVDLRKKYSPLALRYFLLSTHYRNPIAFSDETIRQMERNLERFETATTNLKHRMETAMEGEAEPEVEERLNQLTQAFEAAMDDDLNTANAISVLHEAVKFAFETVSRPVVLQGSLSAILDWLRKFGGDIMGLVDVKEETDLDQEIEALIEERQKARAAKDFQRADAIRDQLTAQGIILEDTPQGVRWRRK</sequence>
<evidence type="ECO:0000256" key="9">
    <source>
        <dbReference type="ARBA" id="ARBA00022840"/>
    </source>
</evidence>
<evidence type="ECO:0000256" key="2">
    <source>
        <dbReference type="ARBA" id="ARBA00005594"/>
    </source>
</evidence>
<keyword evidence="8 13" id="KW-0862">Zinc</keyword>
<comment type="catalytic activity">
    <reaction evidence="12 13">
        <text>tRNA(Cys) + L-cysteine + ATP = L-cysteinyl-tRNA(Cys) + AMP + diphosphate</text>
        <dbReference type="Rhea" id="RHEA:17773"/>
        <dbReference type="Rhea" id="RHEA-COMP:9661"/>
        <dbReference type="Rhea" id="RHEA-COMP:9679"/>
        <dbReference type="ChEBI" id="CHEBI:30616"/>
        <dbReference type="ChEBI" id="CHEBI:33019"/>
        <dbReference type="ChEBI" id="CHEBI:35235"/>
        <dbReference type="ChEBI" id="CHEBI:78442"/>
        <dbReference type="ChEBI" id="CHEBI:78517"/>
        <dbReference type="ChEBI" id="CHEBI:456215"/>
        <dbReference type="EC" id="6.1.1.16"/>
    </reaction>
</comment>
<dbReference type="GO" id="GO:0004817">
    <property type="term" value="F:cysteine-tRNA ligase activity"/>
    <property type="evidence" value="ECO:0007669"/>
    <property type="project" value="UniProtKB-UniRule"/>
</dbReference>
<dbReference type="InterPro" id="IPR056411">
    <property type="entry name" value="CysS_C"/>
</dbReference>
<feature type="short sequence motif" description="'HIGH' region" evidence="13">
    <location>
        <begin position="29"/>
        <end position="39"/>
    </location>
</feature>
<dbReference type="SUPFAM" id="SSF47323">
    <property type="entry name" value="Anticodon-binding domain of a subclass of class I aminoacyl-tRNA synthetases"/>
    <property type="match status" value="1"/>
</dbReference>
<evidence type="ECO:0000256" key="10">
    <source>
        <dbReference type="ARBA" id="ARBA00022917"/>
    </source>
</evidence>
<dbReference type="HAMAP" id="MF_00041">
    <property type="entry name" value="Cys_tRNA_synth"/>
    <property type="match status" value="1"/>
</dbReference>
<keyword evidence="7 13" id="KW-0547">Nucleotide-binding</keyword>
<reference evidence="16 17" key="1">
    <citation type="submission" date="2017-05" db="EMBL/GenBank/DDBJ databases">
        <authorList>
            <person name="Varghese N."/>
            <person name="Submissions S."/>
        </authorList>
    </citation>
    <scope>NUCLEOTIDE SEQUENCE [LARGE SCALE GENOMIC DNA]</scope>
    <source>
        <strain evidence="16 17">DSM 45474</strain>
    </source>
</reference>
<evidence type="ECO:0000256" key="7">
    <source>
        <dbReference type="ARBA" id="ARBA00022741"/>
    </source>
</evidence>
<evidence type="ECO:0000256" key="13">
    <source>
        <dbReference type="HAMAP-Rule" id="MF_00041"/>
    </source>
</evidence>
<evidence type="ECO:0000256" key="4">
    <source>
        <dbReference type="ARBA" id="ARBA00022490"/>
    </source>
</evidence>
<evidence type="ECO:0000259" key="15">
    <source>
        <dbReference type="SMART" id="SM00840"/>
    </source>
</evidence>
<feature type="binding site" evidence="13">
    <location>
        <position position="207"/>
    </location>
    <ligand>
        <name>Zn(2+)</name>
        <dbReference type="ChEBI" id="CHEBI:29105"/>
    </ligand>
</feature>
<keyword evidence="11 13" id="KW-0030">Aminoacyl-tRNA synthetase</keyword>
<evidence type="ECO:0000256" key="8">
    <source>
        <dbReference type="ARBA" id="ARBA00022833"/>
    </source>
</evidence>
<feature type="binding site" evidence="13">
    <location>
        <position position="27"/>
    </location>
    <ligand>
        <name>Zn(2+)</name>
        <dbReference type="ChEBI" id="CHEBI:29105"/>
    </ligand>
</feature>
<feature type="short sequence motif" description="'KMSKS' region" evidence="13">
    <location>
        <begin position="264"/>
        <end position="268"/>
    </location>
</feature>
<comment type="subcellular location">
    <subcellularLocation>
        <location evidence="1 13">Cytoplasm</location>
    </subcellularLocation>
</comment>
<evidence type="ECO:0000256" key="6">
    <source>
        <dbReference type="ARBA" id="ARBA00022723"/>
    </source>
</evidence>
<dbReference type="PANTHER" id="PTHR10890">
    <property type="entry name" value="CYSTEINYL-TRNA SYNTHETASE"/>
    <property type="match status" value="1"/>
</dbReference>
<keyword evidence="6 13" id="KW-0479">Metal-binding</keyword>
<feature type="binding site" evidence="13">
    <location>
        <position position="236"/>
    </location>
    <ligand>
        <name>Zn(2+)</name>
        <dbReference type="ChEBI" id="CHEBI:29105"/>
    </ligand>
</feature>
<evidence type="ECO:0000256" key="11">
    <source>
        <dbReference type="ARBA" id="ARBA00023146"/>
    </source>
</evidence>
<organism evidence="16 17">
    <name type="scientific">Melghirimyces algeriensis</name>
    <dbReference type="NCBI Taxonomy" id="910412"/>
    <lineage>
        <taxon>Bacteria</taxon>
        <taxon>Bacillati</taxon>
        <taxon>Bacillota</taxon>
        <taxon>Bacilli</taxon>
        <taxon>Bacillales</taxon>
        <taxon>Thermoactinomycetaceae</taxon>
        <taxon>Melghirimyces</taxon>
    </lineage>
</organism>
<feature type="binding site" evidence="13">
    <location>
        <position position="267"/>
    </location>
    <ligand>
        <name>ATP</name>
        <dbReference type="ChEBI" id="CHEBI:30616"/>
    </ligand>
</feature>
<dbReference type="PANTHER" id="PTHR10890:SF3">
    <property type="entry name" value="CYSTEINE--TRNA LIGASE, CYTOPLASMIC"/>
    <property type="match status" value="1"/>
</dbReference>
<dbReference type="Proteomes" id="UP000315636">
    <property type="component" value="Unassembled WGS sequence"/>
</dbReference>
<evidence type="ECO:0000256" key="5">
    <source>
        <dbReference type="ARBA" id="ARBA00022598"/>
    </source>
</evidence>
<dbReference type="GO" id="GO:0006423">
    <property type="term" value="P:cysteinyl-tRNA aminoacylation"/>
    <property type="evidence" value="ECO:0007669"/>
    <property type="project" value="UniProtKB-UniRule"/>
</dbReference>
<dbReference type="InterPro" id="IPR009080">
    <property type="entry name" value="tRNAsynth_Ia_anticodon-bd"/>
</dbReference>
<dbReference type="InterPro" id="IPR015273">
    <property type="entry name" value="Cys-tRNA-synt_Ia_DALR"/>
</dbReference>
<feature type="domain" description="Cysteinyl-tRNA synthetase class Ia DALR" evidence="15">
    <location>
        <begin position="350"/>
        <end position="415"/>
    </location>
</feature>
<dbReference type="SUPFAM" id="SSF52374">
    <property type="entry name" value="Nucleotidylyl transferase"/>
    <property type="match status" value="1"/>
</dbReference>
<dbReference type="NCBIfam" id="TIGR00435">
    <property type="entry name" value="cysS"/>
    <property type="match status" value="1"/>
</dbReference>
<keyword evidence="10 13" id="KW-0648">Protein biosynthesis</keyword>
<feature type="binding site" evidence="13">
    <location>
        <position position="232"/>
    </location>
    <ligand>
        <name>Zn(2+)</name>
        <dbReference type="ChEBI" id="CHEBI:29105"/>
    </ligand>
</feature>
<dbReference type="Pfam" id="PF09190">
    <property type="entry name" value="DALR_2"/>
    <property type="match status" value="1"/>
</dbReference>
<evidence type="ECO:0000256" key="12">
    <source>
        <dbReference type="ARBA" id="ARBA00047398"/>
    </source>
</evidence>
<dbReference type="Pfam" id="PF23493">
    <property type="entry name" value="CysS_C"/>
    <property type="match status" value="1"/>
</dbReference>
<dbReference type="GO" id="GO:0008270">
    <property type="term" value="F:zinc ion binding"/>
    <property type="evidence" value="ECO:0007669"/>
    <property type="project" value="UniProtKB-UniRule"/>
</dbReference>
<evidence type="ECO:0000256" key="3">
    <source>
        <dbReference type="ARBA" id="ARBA00011245"/>
    </source>
</evidence>